<dbReference type="Pfam" id="PF00514">
    <property type="entry name" value="Arm"/>
    <property type="match status" value="2"/>
</dbReference>
<evidence type="ECO:0000256" key="8">
    <source>
        <dbReference type="SAM" id="MobiDB-lite"/>
    </source>
</evidence>
<dbReference type="UniPathway" id="UPA00143"/>
<evidence type="ECO:0000313" key="10">
    <source>
        <dbReference type="EMBL" id="OAY83487.1"/>
    </source>
</evidence>
<dbReference type="SMART" id="SM00504">
    <property type="entry name" value="Ubox"/>
    <property type="match status" value="1"/>
</dbReference>
<dbReference type="InterPro" id="IPR000225">
    <property type="entry name" value="Armadillo"/>
</dbReference>
<dbReference type="AlphaFoldDB" id="A0A199W1Z6"/>
<evidence type="ECO:0000256" key="7">
    <source>
        <dbReference type="PROSITE-ProRule" id="PRU00259"/>
    </source>
</evidence>
<comment type="pathway">
    <text evidence="2">Protein modification; protein ubiquitination.</text>
</comment>
<keyword evidence="5" id="KW-0677">Repeat</keyword>
<dbReference type="FunFam" id="3.30.40.10:FF:000114">
    <property type="entry name" value="RING-type E3 ubiquitin transferase"/>
    <property type="match status" value="1"/>
</dbReference>
<dbReference type="InterPro" id="IPR045210">
    <property type="entry name" value="RING-Ubox_PUB"/>
</dbReference>
<feature type="domain" description="U-box" evidence="9">
    <location>
        <begin position="299"/>
        <end position="373"/>
    </location>
</feature>
<dbReference type="Pfam" id="PF25368">
    <property type="entry name" value="PUB10_N"/>
    <property type="match status" value="1"/>
</dbReference>
<evidence type="ECO:0000259" key="9">
    <source>
        <dbReference type="PROSITE" id="PS51698"/>
    </source>
</evidence>
<feature type="compositionally biased region" description="Basic and acidic residues" evidence="8">
    <location>
        <begin position="611"/>
        <end position="621"/>
    </location>
</feature>
<evidence type="ECO:0000256" key="4">
    <source>
        <dbReference type="ARBA" id="ARBA00022679"/>
    </source>
</evidence>
<dbReference type="PROSITE" id="PS50176">
    <property type="entry name" value="ARM_REPEAT"/>
    <property type="match status" value="2"/>
</dbReference>
<sequence length="709" mass="73821">MNPRKSTAAAAGVLLSGFLPSNSLLESLLRVSDEVAASANAPTPLFLQSRNIASAARRIRLLSPLFDDLRHATAPLPPPVILCLTELYSIVRRIKAVIDALGSGSALWGLLQTESYSRQFYSCTKELGRALDILPLGGLDVTADAREQVELAHRQLKRAEVFVGRDELRLREELIEAMGKNYKDGDDDRRDHLNNWEKMEAIMRTLGVRSASDYDEEIRRLEAEIPKQAGTGGVVAVSNIYGLLALVRLSKAMMFGNSSSSSGSSSTSELVKPEAAGTAMAATGAGASSSLLCNSIEMSIPDEFRCPITLDLMRDPVIVSSGHTYDRSSIARWLDSGRHSCPKSGKRLIHTAVIPNYAVKGLMEQWCRDHNVAAPFWDEERGRGGEGSVDHIAAARAAADAVRMTAEFLVGKLATGSREAQRQAAYEVRLLAKTGMDNRRIIAEAGAIPFLVTLLGSADARTQEDAVTALLNLSIHYGTKALIVSAPGAADAIVGVMRRGAAAEARENAAAALFSLSIPEEHRGAVAARPGAVAGLVELLREGSPAGKRDAAAALHNLSARGGGGGSGGPRGGGGCGGGGGGGAAGGVADGRGGGGGGRGAGAAGGAVRVRGGEERSRRGEGAGADSGGGGEGGDGEGEGERREPAAGAVQGRRGGGGTAFVGEPEERSRAAEVDGEWVPQGPEESRCAAQVAQYVLHPISQSNWMMRF</sequence>
<dbReference type="SUPFAM" id="SSF57850">
    <property type="entry name" value="RING/U-box"/>
    <property type="match status" value="1"/>
</dbReference>
<dbReference type="EMBL" id="LSRQ01000333">
    <property type="protein sequence ID" value="OAY83487.1"/>
    <property type="molecule type" value="Genomic_DNA"/>
</dbReference>
<dbReference type="PRINTS" id="PR01228">
    <property type="entry name" value="EGGSHELL"/>
</dbReference>
<dbReference type="SUPFAM" id="SSF48371">
    <property type="entry name" value="ARM repeat"/>
    <property type="match status" value="1"/>
</dbReference>
<dbReference type="EC" id="2.3.2.27" evidence="3"/>
<proteinExistence type="predicted"/>
<gene>
    <name evidence="10" type="ORF">ACMD2_00183</name>
</gene>
<dbReference type="PANTHER" id="PTHR23315">
    <property type="entry name" value="U BOX DOMAIN-CONTAINING"/>
    <property type="match status" value="1"/>
</dbReference>
<dbReference type="GO" id="GO:0016567">
    <property type="term" value="P:protein ubiquitination"/>
    <property type="evidence" value="ECO:0007669"/>
    <property type="project" value="UniProtKB-UniPathway"/>
</dbReference>
<evidence type="ECO:0000256" key="6">
    <source>
        <dbReference type="ARBA" id="ARBA00022786"/>
    </source>
</evidence>
<feature type="repeat" description="ARM" evidence="7">
    <location>
        <begin position="531"/>
        <end position="559"/>
    </location>
</feature>
<dbReference type="SMART" id="SM00185">
    <property type="entry name" value="ARM"/>
    <property type="match status" value="2"/>
</dbReference>
<comment type="catalytic activity">
    <reaction evidence="1">
        <text>S-ubiquitinyl-[E2 ubiquitin-conjugating enzyme]-L-cysteine + [acceptor protein]-L-lysine = [E2 ubiquitin-conjugating enzyme]-L-cysteine + N(6)-ubiquitinyl-[acceptor protein]-L-lysine.</text>
        <dbReference type="EC" id="2.3.2.27"/>
    </reaction>
</comment>
<dbReference type="Pfam" id="PF04564">
    <property type="entry name" value="U-box"/>
    <property type="match status" value="1"/>
</dbReference>
<reference evidence="10 11" key="1">
    <citation type="journal article" date="2016" name="DNA Res.">
        <title>The draft genome of MD-2 pineapple using hybrid error correction of long reads.</title>
        <authorList>
            <person name="Redwan R.M."/>
            <person name="Saidin A."/>
            <person name="Kumar S.V."/>
        </authorList>
    </citation>
    <scope>NUCLEOTIDE SEQUENCE [LARGE SCALE GENOMIC DNA]</scope>
    <source>
        <strain evidence="11">cv. MD2</strain>
        <tissue evidence="10">Leaf</tissue>
    </source>
</reference>
<evidence type="ECO:0000313" key="11">
    <source>
        <dbReference type="Proteomes" id="UP000092600"/>
    </source>
</evidence>
<dbReference type="GO" id="GO:0061630">
    <property type="term" value="F:ubiquitin protein ligase activity"/>
    <property type="evidence" value="ECO:0007669"/>
    <property type="project" value="UniProtKB-EC"/>
</dbReference>
<keyword evidence="6" id="KW-0833">Ubl conjugation pathway</keyword>
<comment type="caution">
    <text evidence="10">The sequence shown here is derived from an EMBL/GenBank/DDBJ whole genome shotgun (WGS) entry which is preliminary data.</text>
</comment>
<feature type="repeat" description="ARM" evidence="7">
    <location>
        <begin position="446"/>
        <end position="488"/>
    </location>
</feature>
<dbReference type="STRING" id="4615.A0A199W1Z6"/>
<keyword evidence="4" id="KW-0808">Transferase</keyword>
<dbReference type="PANTHER" id="PTHR23315:SF224">
    <property type="entry name" value="U-BOX DOMAIN-CONTAINING PROTEIN 1"/>
    <property type="match status" value="1"/>
</dbReference>
<dbReference type="Proteomes" id="UP000092600">
    <property type="component" value="Unassembled WGS sequence"/>
</dbReference>
<organism evidence="10 11">
    <name type="scientific">Ananas comosus</name>
    <name type="common">Pineapple</name>
    <name type="synonym">Ananas ananas</name>
    <dbReference type="NCBI Taxonomy" id="4615"/>
    <lineage>
        <taxon>Eukaryota</taxon>
        <taxon>Viridiplantae</taxon>
        <taxon>Streptophyta</taxon>
        <taxon>Embryophyta</taxon>
        <taxon>Tracheophyta</taxon>
        <taxon>Spermatophyta</taxon>
        <taxon>Magnoliopsida</taxon>
        <taxon>Liliopsida</taxon>
        <taxon>Poales</taxon>
        <taxon>Bromeliaceae</taxon>
        <taxon>Bromelioideae</taxon>
        <taxon>Ananas</taxon>
    </lineage>
</organism>
<dbReference type="Gene3D" id="1.25.10.10">
    <property type="entry name" value="Leucine-rich Repeat Variant"/>
    <property type="match status" value="1"/>
</dbReference>
<accession>A0A199W1Z6</accession>
<dbReference type="InterPro" id="IPR013083">
    <property type="entry name" value="Znf_RING/FYVE/PHD"/>
</dbReference>
<protein>
    <recommendedName>
        <fullName evidence="3">RING-type E3 ubiquitin transferase</fullName>
        <ecNumber evidence="3">2.3.2.27</ecNumber>
    </recommendedName>
</protein>
<name>A0A199W1Z6_ANACO</name>
<evidence type="ECO:0000256" key="3">
    <source>
        <dbReference type="ARBA" id="ARBA00012483"/>
    </source>
</evidence>
<evidence type="ECO:0000256" key="1">
    <source>
        <dbReference type="ARBA" id="ARBA00000900"/>
    </source>
</evidence>
<dbReference type="CDD" id="cd16664">
    <property type="entry name" value="RING-Ubox_PUB"/>
    <property type="match status" value="1"/>
</dbReference>
<dbReference type="InterPro" id="IPR016024">
    <property type="entry name" value="ARM-type_fold"/>
</dbReference>
<feature type="compositionally biased region" description="Gly residues" evidence="8">
    <location>
        <begin position="595"/>
        <end position="605"/>
    </location>
</feature>
<dbReference type="PROSITE" id="PS51698">
    <property type="entry name" value="U_BOX"/>
    <property type="match status" value="1"/>
</dbReference>
<dbReference type="InterPro" id="IPR003613">
    <property type="entry name" value="Ubox_domain"/>
</dbReference>
<dbReference type="InterPro" id="IPR057623">
    <property type="entry name" value="PUB12-19-like_N"/>
</dbReference>
<dbReference type="InterPro" id="IPR011989">
    <property type="entry name" value="ARM-like"/>
</dbReference>
<evidence type="ECO:0000256" key="2">
    <source>
        <dbReference type="ARBA" id="ARBA00004906"/>
    </source>
</evidence>
<feature type="compositionally biased region" description="Gly residues" evidence="8">
    <location>
        <begin position="622"/>
        <end position="633"/>
    </location>
</feature>
<dbReference type="Gene3D" id="3.30.40.10">
    <property type="entry name" value="Zinc/RING finger domain, C3HC4 (zinc finger)"/>
    <property type="match status" value="1"/>
</dbReference>
<feature type="region of interest" description="Disordered" evidence="8">
    <location>
        <begin position="595"/>
        <end position="683"/>
    </location>
</feature>
<evidence type="ECO:0000256" key="5">
    <source>
        <dbReference type="ARBA" id="ARBA00022737"/>
    </source>
</evidence>